<dbReference type="EMBL" id="BMAC01001010">
    <property type="protein sequence ID" value="GFQ05045.1"/>
    <property type="molecule type" value="Genomic_DNA"/>
</dbReference>
<dbReference type="Pfam" id="PF06839">
    <property type="entry name" value="Zn_ribbon_GRF"/>
    <property type="match status" value="1"/>
</dbReference>
<dbReference type="SUPFAM" id="SSF56219">
    <property type="entry name" value="DNase I-like"/>
    <property type="match status" value="1"/>
</dbReference>
<feature type="active site" evidence="9">
    <location>
        <position position="99"/>
    </location>
</feature>
<dbReference type="GO" id="GO:0008081">
    <property type="term" value="F:phosphoric diester hydrolase activity"/>
    <property type="evidence" value="ECO:0007669"/>
    <property type="project" value="TreeGrafter"/>
</dbReference>
<feature type="compositionally biased region" description="Basic and acidic residues" evidence="13">
    <location>
        <begin position="449"/>
        <end position="460"/>
    </location>
</feature>
<evidence type="ECO:0000313" key="16">
    <source>
        <dbReference type="Proteomes" id="UP000653305"/>
    </source>
</evidence>
<reference evidence="15" key="1">
    <citation type="submission" date="2020-07" db="EMBL/GenBank/DDBJ databases">
        <title>Ethylene signaling mediates host invasion by parasitic plants.</title>
        <authorList>
            <person name="Yoshida S."/>
        </authorList>
    </citation>
    <scope>NUCLEOTIDE SEQUENCE</scope>
    <source>
        <strain evidence="15">Okayama</strain>
    </source>
</reference>
<feature type="compositionally biased region" description="Polar residues" evidence="13">
    <location>
        <begin position="461"/>
        <end position="473"/>
    </location>
</feature>
<keyword evidence="6" id="KW-0862">Zinc</keyword>
<dbReference type="InterPro" id="IPR036691">
    <property type="entry name" value="Endo/exonu/phosph_ase_sf"/>
</dbReference>
<dbReference type="Pfam" id="PF03372">
    <property type="entry name" value="Exo_endo_phos"/>
    <property type="match status" value="1"/>
</dbReference>
<dbReference type="OrthoDB" id="391817at2759"/>
<dbReference type="InterPro" id="IPR010666">
    <property type="entry name" value="Znf_GRF"/>
</dbReference>
<comment type="caution">
    <text evidence="15">The sequence shown here is derived from an EMBL/GenBank/DDBJ whole genome shotgun (WGS) entry which is preliminary data.</text>
</comment>
<dbReference type="InterPro" id="IPR005135">
    <property type="entry name" value="Endo/exonuclease/phosphatase"/>
</dbReference>
<evidence type="ECO:0000259" key="14">
    <source>
        <dbReference type="PROSITE" id="PS51999"/>
    </source>
</evidence>
<evidence type="ECO:0000256" key="1">
    <source>
        <dbReference type="ARBA" id="ARBA00007092"/>
    </source>
</evidence>
<evidence type="ECO:0000256" key="11">
    <source>
        <dbReference type="PIRSR" id="PIRSR604808-3"/>
    </source>
</evidence>
<evidence type="ECO:0000256" key="9">
    <source>
        <dbReference type="PIRSR" id="PIRSR604808-1"/>
    </source>
</evidence>
<dbReference type="Gene3D" id="3.60.10.10">
    <property type="entry name" value="Endonuclease/exonuclease/phosphatase"/>
    <property type="match status" value="1"/>
</dbReference>
<protein>
    <recommendedName>
        <fullName evidence="2">DNA-(apurinic or apyrimidinic site) endonuclease 2</fullName>
    </recommendedName>
</protein>
<keyword evidence="16" id="KW-1185">Reference proteome</keyword>
<feature type="site" description="Important for catalytic activity" evidence="11">
    <location>
        <position position="211"/>
    </location>
</feature>
<evidence type="ECO:0000256" key="7">
    <source>
        <dbReference type="ARBA" id="ARBA00022842"/>
    </source>
</evidence>
<dbReference type="GO" id="GO:0008311">
    <property type="term" value="F:double-stranded DNA 3'-5' DNA exonuclease activity"/>
    <property type="evidence" value="ECO:0007669"/>
    <property type="project" value="TreeGrafter"/>
</dbReference>
<evidence type="ECO:0000256" key="6">
    <source>
        <dbReference type="ARBA" id="ARBA00022833"/>
    </source>
</evidence>
<keyword evidence="15" id="KW-0456">Lyase</keyword>
<feature type="site" description="Interaction with DNA substrate" evidence="11">
    <location>
        <position position="270"/>
    </location>
</feature>
<keyword evidence="3 10" id="KW-0479">Metal-binding</keyword>
<feature type="binding site" evidence="10">
    <location>
        <position position="140"/>
    </location>
    <ligand>
        <name>Mg(2+)</name>
        <dbReference type="ChEBI" id="CHEBI:18420"/>
        <label>1</label>
    </ligand>
</feature>
<feature type="binding site" evidence="10">
    <location>
        <position position="269"/>
    </location>
    <ligand>
        <name>Mg(2+)</name>
        <dbReference type="ChEBI" id="CHEBI:18420"/>
        <label>1</label>
    </ligand>
</feature>
<dbReference type="GO" id="GO:0003906">
    <property type="term" value="F:DNA-(apurinic or apyrimidinic site) endonuclease activity"/>
    <property type="evidence" value="ECO:0007669"/>
    <property type="project" value="TreeGrafter"/>
</dbReference>
<evidence type="ECO:0000256" key="4">
    <source>
        <dbReference type="ARBA" id="ARBA00022771"/>
    </source>
</evidence>
<feature type="domain" description="GRF-type" evidence="14">
    <location>
        <begin position="501"/>
        <end position="536"/>
    </location>
</feature>
<feature type="binding site" evidence="10">
    <location>
        <position position="270"/>
    </location>
    <ligand>
        <name>Mg(2+)</name>
        <dbReference type="ChEBI" id="CHEBI:18420"/>
        <label>1</label>
    </ligand>
</feature>
<dbReference type="GO" id="GO:0005634">
    <property type="term" value="C:nucleus"/>
    <property type="evidence" value="ECO:0007669"/>
    <property type="project" value="TreeGrafter"/>
</dbReference>
<evidence type="ECO:0000256" key="5">
    <source>
        <dbReference type="ARBA" id="ARBA00022801"/>
    </source>
</evidence>
<dbReference type="PROSITE" id="PS51999">
    <property type="entry name" value="ZF_GRF"/>
    <property type="match status" value="1"/>
</dbReference>
<keyword evidence="5" id="KW-0378">Hydrolase</keyword>
<organism evidence="15 16">
    <name type="scientific">Phtheirospermum japonicum</name>
    <dbReference type="NCBI Taxonomy" id="374723"/>
    <lineage>
        <taxon>Eukaryota</taxon>
        <taxon>Viridiplantae</taxon>
        <taxon>Streptophyta</taxon>
        <taxon>Embryophyta</taxon>
        <taxon>Tracheophyta</taxon>
        <taxon>Spermatophyta</taxon>
        <taxon>Magnoliopsida</taxon>
        <taxon>eudicotyledons</taxon>
        <taxon>Gunneridae</taxon>
        <taxon>Pentapetalae</taxon>
        <taxon>asterids</taxon>
        <taxon>lamiids</taxon>
        <taxon>Lamiales</taxon>
        <taxon>Orobanchaceae</taxon>
        <taxon>Orobanchaceae incertae sedis</taxon>
        <taxon>Phtheirospermum</taxon>
    </lineage>
</organism>
<dbReference type="GO" id="GO:0006284">
    <property type="term" value="P:base-excision repair"/>
    <property type="evidence" value="ECO:0007669"/>
    <property type="project" value="TreeGrafter"/>
</dbReference>
<dbReference type="Proteomes" id="UP000653305">
    <property type="component" value="Unassembled WGS sequence"/>
</dbReference>
<evidence type="ECO:0000256" key="10">
    <source>
        <dbReference type="PIRSR" id="PIRSR604808-2"/>
    </source>
</evidence>
<evidence type="ECO:0000256" key="3">
    <source>
        <dbReference type="ARBA" id="ARBA00022723"/>
    </source>
</evidence>
<dbReference type="PANTHER" id="PTHR22748">
    <property type="entry name" value="AP ENDONUCLEASE"/>
    <property type="match status" value="1"/>
</dbReference>
<feature type="active site" description="Proton donor/acceptor" evidence="9">
    <location>
        <position position="140"/>
    </location>
</feature>
<feature type="active site" description="Proton acceptor" evidence="9">
    <location>
        <position position="270"/>
    </location>
</feature>
<keyword evidence="8" id="KW-0539">Nucleus</keyword>
<dbReference type="GO" id="GO:0008270">
    <property type="term" value="F:zinc ion binding"/>
    <property type="evidence" value="ECO:0007669"/>
    <property type="project" value="UniProtKB-KW"/>
</dbReference>
<dbReference type="PROSITE" id="PS51435">
    <property type="entry name" value="AP_NUCLEASE_F1_4"/>
    <property type="match status" value="1"/>
</dbReference>
<gene>
    <name evidence="15" type="ORF">PHJA_002648600</name>
</gene>
<evidence type="ECO:0000256" key="2">
    <source>
        <dbReference type="ARBA" id="ARBA00013541"/>
    </source>
</evidence>
<comment type="similarity">
    <text evidence="1">Belongs to the DNA repair enzymes AP/ExoA family.</text>
</comment>
<accession>A0A830D8W9</accession>
<evidence type="ECO:0000256" key="13">
    <source>
        <dbReference type="SAM" id="MobiDB-lite"/>
    </source>
</evidence>
<dbReference type="AlphaFoldDB" id="A0A830D8W9"/>
<keyword evidence="4 12" id="KW-0863">Zinc-finger</keyword>
<dbReference type="InterPro" id="IPR004808">
    <property type="entry name" value="AP_endonuc_1"/>
</dbReference>
<evidence type="ECO:0000256" key="12">
    <source>
        <dbReference type="PROSITE-ProRule" id="PRU01343"/>
    </source>
</evidence>
<sequence>MLGTLGHLTPFITGVNESLGVATFCRVKSAFSSDEVALPISAEEGFTGVLKISPGLRKNECPLIFEGLEDFSTDELQKIDGEGRCIISDHEHFVLFNVYGPRAESDDTERIQYKRNFFNVLQKRWESLLGQGRNVIVVGDLNISPYAIDRCDAGPDFEKNEFRTWFRSLLVRNGGPFSDVFREKNPDRGEAYTCWPTNSGAEEFNFGSRIDHILSAGPCLHKEENQGHSFVICHIKECDILKQFKRWKSDNTPRHKDIKARNVKLEGSDHVPVYTSLMKIPKIQQHNTPSLSTRYCPQVYGCQQTLVSMFPRRQPAEEISSSGVSSSIPDDSAVVQRRSHLIKGPQYACKSSLDLNHEGGTLDVSFEGSCKESSSDSPCSEISLTKSYSHVICKKKARQSRGSQLSLKSFFQKTVGVSGDSDSICSDRELTQADISIPSCTSNDTLTEGGEHDAAKEWHSRQNTSMQETNMSQHSEKEKHNVALVEWQRIQKLMQTSIPLCKGHKEPCVSRVVKKSGPNLRRRFYVCARAEIAPTW</sequence>
<feature type="binding site" evidence="10">
    <location>
        <position position="142"/>
    </location>
    <ligand>
        <name>Mg(2+)</name>
        <dbReference type="ChEBI" id="CHEBI:18420"/>
        <label>1</label>
    </ligand>
</feature>
<proteinExistence type="inferred from homology"/>
<feature type="site" description="Transition state stabilizer" evidence="11">
    <location>
        <position position="142"/>
    </location>
</feature>
<comment type="cofactor">
    <cofactor evidence="10">
        <name>Mg(2+)</name>
        <dbReference type="ChEBI" id="CHEBI:18420"/>
    </cofactor>
    <cofactor evidence="10">
        <name>Mn(2+)</name>
        <dbReference type="ChEBI" id="CHEBI:29035"/>
    </cofactor>
    <text evidence="10">Probably binds two magnesium or manganese ions per subunit.</text>
</comment>
<keyword evidence="10" id="KW-0464">Manganese</keyword>
<name>A0A830D8W9_9LAMI</name>
<dbReference type="GO" id="GO:0016829">
    <property type="term" value="F:lyase activity"/>
    <property type="evidence" value="ECO:0007669"/>
    <property type="project" value="UniProtKB-KW"/>
</dbReference>
<dbReference type="PANTHER" id="PTHR22748:SF4">
    <property type="entry name" value="DNA-(APURINIC OR APYRIMIDINIC SITE) ENDONUCLEASE 2"/>
    <property type="match status" value="1"/>
</dbReference>
<evidence type="ECO:0000256" key="8">
    <source>
        <dbReference type="ARBA" id="ARBA00023242"/>
    </source>
</evidence>
<keyword evidence="7 10" id="KW-0460">Magnesium</keyword>
<feature type="region of interest" description="Disordered" evidence="13">
    <location>
        <begin position="441"/>
        <end position="479"/>
    </location>
</feature>
<evidence type="ECO:0000313" key="15">
    <source>
        <dbReference type="EMBL" id="GFQ05045.1"/>
    </source>
</evidence>